<evidence type="ECO:0000313" key="3">
    <source>
        <dbReference type="Proteomes" id="UP000673691"/>
    </source>
</evidence>
<evidence type="ECO:0000313" key="2">
    <source>
        <dbReference type="EMBL" id="KAG5458541.1"/>
    </source>
</evidence>
<accession>A0A8H8DHM2</accession>
<name>A0A8H8DHM2_9FUNG</name>
<proteinExistence type="predicted"/>
<organism evidence="2 3">
    <name type="scientific">Olpidium bornovanus</name>
    <dbReference type="NCBI Taxonomy" id="278681"/>
    <lineage>
        <taxon>Eukaryota</taxon>
        <taxon>Fungi</taxon>
        <taxon>Fungi incertae sedis</taxon>
        <taxon>Olpidiomycota</taxon>
        <taxon>Olpidiomycotina</taxon>
        <taxon>Olpidiomycetes</taxon>
        <taxon>Olpidiales</taxon>
        <taxon>Olpidiaceae</taxon>
        <taxon>Olpidium</taxon>
    </lineage>
</organism>
<comment type="caution">
    <text evidence="2">The sequence shown here is derived from an EMBL/GenBank/DDBJ whole genome shotgun (WGS) entry which is preliminary data.</text>
</comment>
<gene>
    <name evidence="2" type="ORF">BJ554DRAFT_1214</name>
</gene>
<protein>
    <submittedName>
        <fullName evidence="2">Uncharacterized protein</fullName>
    </submittedName>
</protein>
<sequence>MLSPSPKKRADSPSWPASGVPGPPGRALRRPGTTTPIPRHTVLEPDGFERVVKKGAPLVDIPLPQLYTLDEWTEISKLNYKTTQCIHDATFPTNSKRGPYVVVYRENFTEEMRNFLQCIGVRVTLLFSPSDLQVKDEAELLEGASVE</sequence>
<dbReference type="OrthoDB" id="2123637at2759"/>
<dbReference type="Proteomes" id="UP000673691">
    <property type="component" value="Unassembled WGS sequence"/>
</dbReference>
<evidence type="ECO:0000256" key="1">
    <source>
        <dbReference type="SAM" id="MobiDB-lite"/>
    </source>
</evidence>
<dbReference type="AlphaFoldDB" id="A0A8H8DHM2"/>
<reference evidence="2 3" key="1">
    <citation type="journal article" name="Sci. Rep.">
        <title>Genome-scale phylogenetic analyses confirm Olpidium as the closest living zoosporic fungus to the non-flagellated, terrestrial fungi.</title>
        <authorList>
            <person name="Chang Y."/>
            <person name="Rochon D."/>
            <person name="Sekimoto S."/>
            <person name="Wang Y."/>
            <person name="Chovatia M."/>
            <person name="Sandor L."/>
            <person name="Salamov A."/>
            <person name="Grigoriev I.V."/>
            <person name="Stajich J.E."/>
            <person name="Spatafora J.W."/>
        </authorList>
    </citation>
    <scope>NUCLEOTIDE SEQUENCE [LARGE SCALE GENOMIC DNA]</scope>
    <source>
        <strain evidence="2">S191</strain>
    </source>
</reference>
<dbReference type="EMBL" id="JAEFCI010008327">
    <property type="protein sequence ID" value="KAG5458541.1"/>
    <property type="molecule type" value="Genomic_DNA"/>
</dbReference>
<keyword evidence="3" id="KW-1185">Reference proteome</keyword>
<feature type="region of interest" description="Disordered" evidence="1">
    <location>
        <begin position="1"/>
        <end position="41"/>
    </location>
</feature>